<reference evidence="1 2" key="1">
    <citation type="submission" date="2018-07" db="EMBL/GenBank/DDBJ databases">
        <title>Genomic Encyclopedia of Type Strains, Phase IV (KMG-IV): sequencing the most valuable type-strain genomes for metagenomic binning, comparative biology and taxonomic classification.</title>
        <authorList>
            <person name="Goeker M."/>
        </authorList>
    </citation>
    <scope>NUCLEOTIDE SEQUENCE [LARGE SCALE GENOMIC DNA]</scope>
    <source>
        <strain evidence="1 2">DSM 103736</strain>
    </source>
</reference>
<comment type="caution">
    <text evidence="1">The sequence shown here is derived from an EMBL/GenBank/DDBJ whole genome shotgun (WGS) entry which is preliminary data.</text>
</comment>
<sequence length="227" mass="26380">MSSRRDITGPDQVIDINEFIKYGLVYTDNLGWIDLGHANPEGALSLWRQMINPHYTEGDFFRVAYRQSMSRKLIRGFGLTKLTTSVSKEYYVKRGLHIDQLMGIAYAIFLNTSYDFESLQNRFPFNMITDSGFSVEDLISNIIGFHSAVHSTNYLEKLKIKESSYAFKIWDFYGPVGGYKNNELKPMLFPDPEDDTVPHEPYKIPLPDFLSRIKPISDKRFVREIFY</sequence>
<dbReference type="Proteomes" id="UP000254848">
    <property type="component" value="Unassembled WGS sequence"/>
</dbReference>
<gene>
    <name evidence="1" type="ORF">C8D90_104293</name>
</gene>
<dbReference type="OrthoDB" id="6629090at2"/>
<dbReference type="RefSeq" id="WP_115458454.1">
    <property type="nucleotide sequence ID" value="NZ_QRAP01000004.1"/>
</dbReference>
<accession>A0A370QSE2</accession>
<keyword evidence="2" id="KW-1185">Reference proteome</keyword>
<organism evidence="1 2">
    <name type="scientific">Enterobacillus tribolii</name>
    <dbReference type="NCBI Taxonomy" id="1487935"/>
    <lineage>
        <taxon>Bacteria</taxon>
        <taxon>Pseudomonadati</taxon>
        <taxon>Pseudomonadota</taxon>
        <taxon>Gammaproteobacteria</taxon>
        <taxon>Enterobacterales</taxon>
        <taxon>Hafniaceae</taxon>
        <taxon>Enterobacillus</taxon>
    </lineage>
</organism>
<dbReference type="AlphaFoldDB" id="A0A370QSE2"/>
<proteinExistence type="predicted"/>
<evidence type="ECO:0000313" key="1">
    <source>
        <dbReference type="EMBL" id="RDK92135.1"/>
    </source>
</evidence>
<evidence type="ECO:0000313" key="2">
    <source>
        <dbReference type="Proteomes" id="UP000254848"/>
    </source>
</evidence>
<dbReference type="EMBL" id="QRAP01000004">
    <property type="protein sequence ID" value="RDK92135.1"/>
    <property type="molecule type" value="Genomic_DNA"/>
</dbReference>
<name>A0A370QSE2_9GAMM</name>
<protein>
    <submittedName>
        <fullName evidence="1">Uncharacterized protein</fullName>
    </submittedName>
</protein>